<keyword evidence="3" id="KW-0689">Ribosomal protein</keyword>
<dbReference type="InterPro" id="IPR015048">
    <property type="entry name" value="DUF1899"/>
</dbReference>
<feature type="compositionally biased region" description="Acidic residues" evidence="6">
    <location>
        <begin position="436"/>
        <end position="445"/>
    </location>
</feature>
<proteinExistence type="inferred from homology"/>
<dbReference type="Proteomes" id="UP000266743">
    <property type="component" value="Chromosome 8"/>
</dbReference>
<dbReference type="SUPFAM" id="SSF50978">
    <property type="entry name" value="WD40 repeat-like"/>
    <property type="match status" value="1"/>
</dbReference>
<keyword evidence="1 4" id="KW-0853">WD repeat</keyword>
<dbReference type="InterPro" id="IPR015505">
    <property type="entry name" value="Coronin"/>
</dbReference>
<keyword evidence="2 5" id="KW-0677">Repeat</keyword>
<feature type="region of interest" description="Disordered" evidence="6">
    <location>
        <begin position="1"/>
        <end position="24"/>
    </location>
</feature>
<dbReference type="GO" id="GO:0005840">
    <property type="term" value="C:ribosome"/>
    <property type="evidence" value="ECO:0007669"/>
    <property type="project" value="UniProtKB-KW"/>
</dbReference>
<feature type="repeat" description="WD" evidence="4">
    <location>
        <begin position="95"/>
        <end position="137"/>
    </location>
</feature>
<dbReference type="SMART" id="SM00320">
    <property type="entry name" value="WD40"/>
    <property type="match status" value="3"/>
</dbReference>
<dbReference type="InterPro" id="IPR019775">
    <property type="entry name" value="WD40_repeat_CS"/>
</dbReference>
<organism evidence="8">
    <name type="scientific">Trypanosoma brucei equiperdum</name>
    <dbReference type="NCBI Taxonomy" id="630700"/>
    <lineage>
        <taxon>Eukaryota</taxon>
        <taxon>Discoba</taxon>
        <taxon>Euglenozoa</taxon>
        <taxon>Kinetoplastea</taxon>
        <taxon>Metakinetoplastina</taxon>
        <taxon>Trypanosomatida</taxon>
        <taxon>Trypanosomatidae</taxon>
        <taxon>Trypanosoma</taxon>
    </lineage>
</organism>
<dbReference type="GO" id="GO:0007015">
    <property type="term" value="P:actin filament organization"/>
    <property type="evidence" value="ECO:0007669"/>
    <property type="project" value="TreeGrafter"/>
</dbReference>
<accession>A0A3L6L6J4</accession>
<evidence type="ECO:0000256" key="2">
    <source>
        <dbReference type="ARBA" id="ARBA00022737"/>
    </source>
</evidence>
<evidence type="ECO:0000256" key="3">
    <source>
        <dbReference type="ARBA" id="ARBA00022980"/>
    </source>
</evidence>
<evidence type="ECO:0000256" key="1">
    <source>
        <dbReference type="ARBA" id="ARBA00022574"/>
    </source>
</evidence>
<comment type="similarity">
    <text evidence="5">Belongs to the WD repeat coronin family.</text>
</comment>
<evidence type="ECO:0000256" key="4">
    <source>
        <dbReference type="PROSITE-ProRule" id="PRU00221"/>
    </source>
</evidence>
<dbReference type="InterPro" id="IPR015943">
    <property type="entry name" value="WD40/YVTN_repeat-like_dom_sf"/>
</dbReference>
<comment type="caution">
    <text evidence="8">The sequence shown here is derived from an EMBL/GenBank/DDBJ whole genome shotgun (WGS) entry which is preliminary data.</text>
</comment>
<feature type="region of interest" description="Disordered" evidence="6">
    <location>
        <begin position="421"/>
        <end position="475"/>
    </location>
</feature>
<dbReference type="PROSITE" id="PS00678">
    <property type="entry name" value="WD_REPEATS_1"/>
    <property type="match status" value="2"/>
</dbReference>
<feature type="compositionally biased region" description="Polar residues" evidence="6">
    <location>
        <begin position="9"/>
        <end position="21"/>
    </location>
</feature>
<evidence type="ECO:0000256" key="6">
    <source>
        <dbReference type="SAM" id="MobiDB-lite"/>
    </source>
</evidence>
<feature type="repeat" description="WD" evidence="4">
    <location>
        <begin position="145"/>
        <end position="187"/>
    </location>
</feature>
<evidence type="ECO:0000259" key="7">
    <source>
        <dbReference type="SMART" id="SM01166"/>
    </source>
</evidence>
<dbReference type="InterPro" id="IPR036322">
    <property type="entry name" value="WD40_repeat_dom_sf"/>
</dbReference>
<dbReference type="PANTHER" id="PTHR10856:SF0">
    <property type="entry name" value="CORONIN"/>
    <property type="match status" value="1"/>
</dbReference>
<protein>
    <recommendedName>
        <fullName evidence="5">Coronin</fullName>
    </recommendedName>
</protein>
<dbReference type="PROSITE" id="PS50082">
    <property type="entry name" value="WD_REPEATS_2"/>
    <property type="match status" value="2"/>
</dbReference>
<dbReference type="Pfam" id="PF16300">
    <property type="entry name" value="WD40_4"/>
    <property type="match status" value="1"/>
</dbReference>
<dbReference type="PROSITE" id="PS50294">
    <property type="entry name" value="WD_REPEATS_REGION"/>
    <property type="match status" value="1"/>
</dbReference>
<feature type="domain" description="DUF1899" evidence="7">
    <location>
        <begin position="22"/>
        <end position="86"/>
    </location>
</feature>
<gene>
    <name evidence="8" type="primary">CRN12</name>
    <name evidence="8" type="ORF">DPX39_080033000</name>
</gene>
<dbReference type="GO" id="GO:0051015">
    <property type="term" value="F:actin filament binding"/>
    <property type="evidence" value="ECO:0007669"/>
    <property type="project" value="TreeGrafter"/>
</dbReference>
<dbReference type="Pfam" id="PF08953">
    <property type="entry name" value="DUF1899"/>
    <property type="match status" value="1"/>
</dbReference>
<name>A0A3L6L6J4_9TRYP</name>
<reference evidence="8" key="1">
    <citation type="submission" date="2018-09" db="EMBL/GenBank/DDBJ databases">
        <title>whole genome sequence of T. equiperdum IVM-t1 strain.</title>
        <authorList>
            <person name="Suganuma K."/>
        </authorList>
    </citation>
    <scope>NUCLEOTIDE SEQUENCE [LARGE SCALE GENOMIC DNA]</scope>
    <source>
        <strain evidence="8">IVM-t1</strain>
    </source>
</reference>
<sequence>MVRIKSRAHVSNSTQASSPLRSTPMDVSRFRHTQAVPARQDQQFLNLTPSAARWECSNLIACNDRFIAIPWLQLGSTAVLRHTDCGKLASNPPILLGQEGDIIDVTFNPFDSSKLFTASEDGTIMGWNIPEEGLTQNCSDNIVHLQGHTKKVGLLSFHPSAANVLASAGADMVVNVWDVQKGVAKEVVKCHAEQISSLDWNLDGSLLCTTSKDKKLNIVDPRSQKIVCSSGASESTKTQRALWARRADLVITIGVNTMQMRQAMVWDIRKLAAPASTVDVDQSCAVSMPFFDEDTSLFYIGSRGEGGIRSFELRNSRLINCSSYSSSEIHRGLCMVPKWMLDTHKCEIARFYALTQKSMYNVQMLLPRKTADEELQTDVYPPTFANEPAITADEYFSGVNKEPLVMSMQAVFDGKSLEATKAAETKRRGVPRPSEVESDDDDSSADEAVTSSRQKHADPNAVRGPAHSEGISSQTSSQLLALASLLGQQQAEVQRCREDLQKKESLVVETIAKIKALASGSQA</sequence>
<dbReference type="SMART" id="SM01166">
    <property type="entry name" value="DUF1899"/>
    <property type="match status" value="1"/>
</dbReference>
<evidence type="ECO:0000313" key="8">
    <source>
        <dbReference type="EMBL" id="RHW70867.1"/>
    </source>
</evidence>
<dbReference type="InterPro" id="IPR001680">
    <property type="entry name" value="WD40_rpt"/>
</dbReference>
<evidence type="ECO:0000256" key="5">
    <source>
        <dbReference type="RuleBase" id="RU280818"/>
    </source>
</evidence>
<dbReference type="AlphaFoldDB" id="A0A3L6L6J4"/>
<dbReference type="SMART" id="SM01167">
    <property type="entry name" value="DUF1900"/>
    <property type="match status" value="1"/>
</dbReference>
<keyword evidence="3" id="KW-0687">Ribonucleoprotein</keyword>
<dbReference type="Gene3D" id="2.130.10.10">
    <property type="entry name" value="YVTN repeat-like/Quinoprotein amine dehydrogenase"/>
    <property type="match status" value="1"/>
</dbReference>
<dbReference type="Pfam" id="PF00400">
    <property type="entry name" value="WD40"/>
    <property type="match status" value="3"/>
</dbReference>
<dbReference type="EMBL" id="QSBY01000008">
    <property type="protein sequence ID" value="RHW70867.1"/>
    <property type="molecule type" value="Genomic_DNA"/>
</dbReference>
<dbReference type="PANTHER" id="PTHR10856">
    <property type="entry name" value="CORONIN"/>
    <property type="match status" value="1"/>
</dbReference>